<evidence type="ECO:0000313" key="2">
    <source>
        <dbReference type="Proteomes" id="UP001589536"/>
    </source>
</evidence>
<reference evidence="1 2" key="1">
    <citation type="submission" date="2024-09" db="EMBL/GenBank/DDBJ databases">
        <authorList>
            <person name="Sun Q."/>
            <person name="Mori K."/>
        </authorList>
    </citation>
    <scope>NUCLEOTIDE SEQUENCE [LARGE SCALE GENOMIC DNA]</scope>
    <source>
        <strain evidence="1 2">JCM 13519</strain>
    </source>
</reference>
<protein>
    <submittedName>
        <fullName evidence="1">Uncharacterized protein</fullName>
    </submittedName>
</protein>
<dbReference type="EMBL" id="JBHMBH010000019">
    <property type="protein sequence ID" value="MFB9714312.1"/>
    <property type="molecule type" value="Genomic_DNA"/>
</dbReference>
<accession>A0ABV5URR9</accession>
<dbReference type="Proteomes" id="UP001589536">
    <property type="component" value="Unassembled WGS sequence"/>
</dbReference>
<name>A0ABV5URR9_9MICC</name>
<dbReference type="RefSeq" id="WP_345044386.1">
    <property type="nucleotide sequence ID" value="NZ_BAABED010000001.1"/>
</dbReference>
<organism evidence="1 2">
    <name type="scientific">Arthrobacter methylotrophus</name>
    <dbReference type="NCBI Taxonomy" id="121291"/>
    <lineage>
        <taxon>Bacteria</taxon>
        <taxon>Bacillati</taxon>
        <taxon>Actinomycetota</taxon>
        <taxon>Actinomycetes</taxon>
        <taxon>Micrococcales</taxon>
        <taxon>Micrococcaceae</taxon>
        <taxon>Arthrobacter</taxon>
    </lineage>
</organism>
<sequence length="64" mass="6844">MAAPKTYTVVEADFYDQQEGLTVGAQVEAVPAGTANQLLVTQIVGKDFPLDEPYAVFSRQLAAV</sequence>
<proteinExistence type="predicted"/>
<keyword evidence="2" id="KW-1185">Reference proteome</keyword>
<evidence type="ECO:0000313" key="1">
    <source>
        <dbReference type="EMBL" id="MFB9714312.1"/>
    </source>
</evidence>
<comment type="caution">
    <text evidence="1">The sequence shown here is derived from an EMBL/GenBank/DDBJ whole genome shotgun (WGS) entry which is preliminary data.</text>
</comment>
<gene>
    <name evidence="1" type="ORF">ACFFPI_09275</name>
</gene>